<sequence length="372" mass="40628">MSQYDVAIIGAGIAGASIASEIADQCSVVMLEAEDQPGYHSTGRSAAFWTETYGGPQVQPLTTASYQFLNDPKPAFSETSFLKKRRAINIARSDERHLVDAFIAEFAGSGVAMTPWTRKEIIEVMPNLKTNWDHAVYEPDCCDIDVAGLHMAYLRDVKRKGAALLCRARAEKITRKNAAWVIDTGGETVHAKQIINAAGAWAAEVATLAGALPIDIQPMRRTMVQLNTDPLSSPDMPLVVALDGSFYFKPEAGGSYWLSPHDETPVPAGDVAPEEWDVALAIDRFQSIMDVEIRSVNRKWAGLRSFAPDRLPIYGFDPQQQDFFWFAGQGGFGIQTAPAAAKLAKSIFLDAEREPSVQSLDAGLYGPARFAR</sequence>
<dbReference type="EMBL" id="CP071794">
    <property type="protein sequence ID" value="QTD55533.1"/>
    <property type="molecule type" value="Genomic_DNA"/>
</dbReference>
<evidence type="ECO:0000313" key="3">
    <source>
        <dbReference type="EMBL" id="QTD55533.1"/>
    </source>
</evidence>
<gene>
    <name evidence="3" type="ORF">J4G78_15205</name>
</gene>
<dbReference type="InterPro" id="IPR036188">
    <property type="entry name" value="FAD/NAD-bd_sf"/>
</dbReference>
<organism evidence="3 4">
    <name type="scientific">Parasphingorhabdus cellanae</name>
    <dbReference type="NCBI Taxonomy" id="2806553"/>
    <lineage>
        <taxon>Bacteria</taxon>
        <taxon>Pseudomonadati</taxon>
        <taxon>Pseudomonadota</taxon>
        <taxon>Alphaproteobacteria</taxon>
        <taxon>Sphingomonadales</taxon>
        <taxon>Sphingomonadaceae</taxon>
        <taxon>Parasphingorhabdus</taxon>
    </lineage>
</organism>
<evidence type="ECO:0000259" key="2">
    <source>
        <dbReference type="Pfam" id="PF01266"/>
    </source>
</evidence>
<dbReference type="PANTHER" id="PTHR13847">
    <property type="entry name" value="SARCOSINE DEHYDROGENASE-RELATED"/>
    <property type="match status" value="1"/>
</dbReference>
<evidence type="ECO:0000256" key="1">
    <source>
        <dbReference type="ARBA" id="ARBA00023002"/>
    </source>
</evidence>
<keyword evidence="1" id="KW-0560">Oxidoreductase</keyword>
<dbReference type="InterPro" id="IPR006076">
    <property type="entry name" value="FAD-dep_OxRdtase"/>
</dbReference>
<dbReference type="Gene3D" id="3.30.9.10">
    <property type="entry name" value="D-Amino Acid Oxidase, subunit A, domain 2"/>
    <property type="match status" value="1"/>
</dbReference>
<proteinExistence type="predicted"/>
<protein>
    <submittedName>
        <fullName evidence="3">FAD-binding oxidoreductase</fullName>
    </submittedName>
</protein>
<dbReference type="Gene3D" id="3.50.50.60">
    <property type="entry name" value="FAD/NAD(P)-binding domain"/>
    <property type="match status" value="1"/>
</dbReference>
<accession>A0ABX7T3K4</accession>
<dbReference type="Proteomes" id="UP000663923">
    <property type="component" value="Chromosome"/>
</dbReference>
<name>A0ABX7T3K4_9SPHN</name>
<keyword evidence="4" id="KW-1185">Reference proteome</keyword>
<dbReference type="SUPFAM" id="SSF51905">
    <property type="entry name" value="FAD/NAD(P)-binding domain"/>
    <property type="match status" value="1"/>
</dbReference>
<evidence type="ECO:0000313" key="4">
    <source>
        <dbReference type="Proteomes" id="UP000663923"/>
    </source>
</evidence>
<dbReference type="Pfam" id="PF01266">
    <property type="entry name" value="DAO"/>
    <property type="match status" value="1"/>
</dbReference>
<dbReference type="RefSeq" id="WP_207987370.1">
    <property type="nucleotide sequence ID" value="NZ_CP071794.1"/>
</dbReference>
<feature type="domain" description="FAD dependent oxidoreductase" evidence="2">
    <location>
        <begin position="5"/>
        <end position="344"/>
    </location>
</feature>
<dbReference type="PANTHER" id="PTHR13847:SF287">
    <property type="entry name" value="FAD-DEPENDENT OXIDOREDUCTASE DOMAIN-CONTAINING PROTEIN 1"/>
    <property type="match status" value="1"/>
</dbReference>
<reference evidence="3 4" key="1">
    <citation type="submission" date="2021-03" db="EMBL/GenBank/DDBJ databases">
        <title>Complete genome of Parasphingorhabdus_sp.JHSY0214.</title>
        <authorList>
            <person name="Yoo J.H."/>
            <person name="Bae J.W."/>
        </authorList>
    </citation>
    <scope>NUCLEOTIDE SEQUENCE [LARGE SCALE GENOMIC DNA]</scope>
    <source>
        <strain evidence="3 4">JHSY0214</strain>
    </source>
</reference>